<sequence length="218" mass="25362">MNPIARTIEPVDWMTILIFLGLLLLALGKYLYQTRFMNFLILPFNNKYISLYNKKGRLLSWFHLLMTLFQIINISLFAYLALRTLMPDLLARMSSPFLMILAITTLLLSIKIILQLTKGYVFNTQSLVKEIIYHKLSYFNYSGLIMFAINIFIIYVADSPKHMIYGGIFLIMIINIIGLVNILKNHQKVIISNVFYFILYLCTLEIAPFVLISGYLKH</sequence>
<dbReference type="KEGG" id="mlt:VC82_1078"/>
<proteinExistence type="predicted"/>
<dbReference type="PATRIC" id="fig|516051.4.peg.1115"/>
<keyword evidence="1" id="KW-1133">Transmembrane helix</keyword>
<feature type="transmembrane region" description="Helical" evidence="1">
    <location>
        <begin position="58"/>
        <end position="82"/>
    </location>
</feature>
<reference evidence="2 3" key="1">
    <citation type="submission" date="2015-03" db="EMBL/GenBank/DDBJ databases">
        <title>Complete genome sequence of Muricauda lutaonensis CC-HSB-11T, isolated from a coastal hot spring.</title>
        <authorList>
            <person name="Kim K.M."/>
        </authorList>
    </citation>
    <scope>NUCLEOTIDE SEQUENCE [LARGE SCALE GENOMIC DNA]</scope>
    <source>
        <strain evidence="2 3">CC-HSB-11</strain>
    </source>
</reference>
<keyword evidence="1" id="KW-0472">Membrane</keyword>
<dbReference type="Proteomes" id="UP000032726">
    <property type="component" value="Chromosome"/>
</dbReference>
<dbReference type="RefSeq" id="WP_045801448.1">
    <property type="nucleotide sequence ID" value="NZ_CP011071.1"/>
</dbReference>
<dbReference type="STRING" id="516051.VC82_1078"/>
<feature type="transmembrane region" description="Helical" evidence="1">
    <location>
        <begin position="163"/>
        <end position="183"/>
    </location>
</feature>
<dbReference type="EMBL" id="CP011071">
    <property type="protein sequence ID" value="AKA34724.1"/>
    <property type="molecule type" value="Genomic_DNA"/>
</dbReference>
<feature type="transmembrane region" description="Helical" evidence="1">
    <location>
        <begin position="195"/>
        <end position="216"/>
    </location>
</feature>
<dbReference type="AlphaFoldDB" id="A0A0D5YS32"/>
<evidence type="ECO:0008006" key="4">
    <source>
        <dbReference type="Google" id="ProtNLM"/>
    </source>
</evidence>
<keyword evidence="1" id="KW-0812">Transmembrane</keyword>
<feature type="transmembrane region" description="Helical" evidence="1">
    <location>
        <begin position="13"/>
        <end position="32"/>
    </location>
</feature>
<dbReference type="HOGENOM" id="CLU_1270069_0_0_10"/>
<organism evidence="2 3">
    <name type="scientific">Flagellimonas lutaonensis</name>
    <dbReference type="NCBI Taxonomy" id="516051"/>
    <lineage>
        <taxon>Bacteria</taxon>
        <taxon>Pseudomonadati</taxon>
        <taxon>Bacteroidota</taxon>
        <taxon>Flavobacteriia</taxon>
        <taxon>Flavobacteriales</taxon>
        <taxon>Flavobacteriaceae</taxon>
        <taxon>Flagellimonas</taxon>
    </lineage>
</organism>
<gene>
    <name evidence="2" type="ORF">VC82_1078</name>
</gene>
<dbReference type="OrthoDB" id="1438590at2"/>
<evidence type="ECO:0000313" key="2">
    <source>
        <dbReference type="EMBL" id="AKA34724.1"/>
    </source>
</evidence>
<dbReference type="Pfam" id="PF14093">
    <property type="entry name" value="DUF4271"/>
    <property type="match status" value="1"/>
</dbReference>
<dbReference type="InterPro" id="IPR025367">
    <property type="entry name" value="DUF4271"/>
</dbReference>
<feature type="transmembrane region" description="Helical" evidence="1">
    <location>
        <begin position="138"/>
        <end position="157"/>
    </location>
</feature>
<feature type="transmembrane region" description="Helical" evidence="1">
    <location>
        <begin position="97"/>
        <end position="117"/>
    </location>
</feature>
<accession>A0A0D5YS32</accession>
<evidence type="ECO:0000313" key="3">
    <source>
        <dbReference type="Proteomes" id="UP000032726"/>
    </source>
</evidence>
<protein>
    <recommendedName>
        <fullName evidence="4">DUF4271 domain-containing protein</fullName>
    </recommendedName>
</protein>
<evidence type="ECO:0000256" key="1">
    <source>
        <dbReference type="SAM" id="Phobius"/>
    </source>
</evidence>
<name>A0A0D5YS32_9FLAO</name>
<keyword evidence="3" id="KW-1185">Reference proteome</keyword>